<keyword evidence="1" id="KW-1133">Transmembrane helix</keyword>
<reference evidence="2" key="1">
    <citation type="journal article" date="2014" name="Int. J. Syst. Evol. Microbiol.">
        <title>Complete genome sequence of Corynebacterium casei LMG S-19264T (=DSM 44701T), isolated from a smear-ripened cheese.</title>
        <authorList>
            <consortium name="US DOE Joint Genome Institute (JGI-PGF)"/>
            <person name="Walter F."/>
            <person name="Albersmeier A."/>
            <person name="Kalinowski J."/>
            <person name="Ruckert C."/>
        </authorList>
    </citation>
    <scope>NUCLEOTIDE SEQUENCE</scope>
    <source>
        <strain evidence="2">CGMCC 1.15178</strain>
    </source>
</reference>
<keyword evidence="1" id="KW-0812">Transmembrane</keyword>
<evidence type="ECO:0000313" key="3">
    <source>
        <dbReference type="Proteomes" id="UP000612456"/>
    </source>
</evidence>
<feature type="transmembrane region" description="Helical" evidence="1">
    <location>
        <begin position="135"/>
        <end position="155"/>
    </location>
</feature>
<evidence type="ECO:0000256" key="1">
    <source>
        <dbReference type="SAM" id="Phobius"/>
    </source>
</evidence>
<feature type="transmembrane region" description="Helical" evidence="1">
    <location>
        <begin position="49"/>
        <end position="70"/>
    </location>
</feature>
<name>A0A916ZAT0_9BACL</name>
<dbReference type="EMBL" id="BMHP01000003">
    <property type="protein sequence ID" value="GGD83747.1"/>
    <property type="molecule type" value="Genomic_DNA"/>
</dbReference>
<dbReference type="AlphaFoldDB" id="A0A916ZAT0"/>
<feature type="transmembrane region" description="Helical" evidence="1">
    <location>
        <begin position="6"/>
        <end position="29"/>
    </location>
</feature>
<feature type="transmembrane region" description="Helical" evidence="1">
    <location>
        <begin position="200"/>
        <end position="217"/>
    </location>
</feature>
<proteinExistence type="predicted"/>
<feature type="transmembrane region" description="Helical" evidence="1">
    <location>
        <begin position="167"/>
        <end position="185"/>
    </location>
</feature>
<keyword evidence="1" id="KW-0472">Membrane</keyword>
<protein>
    <recommendedName>
        <fullName evidence="4">Diacylglyceryl transferase</fullName>
    </recommendedName>
</protein>
<reference evidence="2" key="2">
    <citation type="submission" date="2020-09" db="EMBL/GenBank/DDBJ databases">
        <authorList>
            <person name="Sun Q."/>
            <person name="Zhou Y."/>
        </authorList>
    </citation>
    <scope>NUCLEOTIDE SEQUENCE</scope>
    <source>
        <strain evidence="2">CGMCC 1.15178</strain>
    </source>
</reference>
<evidence type="ECO:0000313" key="2">
    <source>
        <dbReference type="EMBL" id="GGD83747.1"/>
    </source>
</evidence>
<dbReference type="RefSeq" id="WP_188995564.1">
    <property type="nucleotide sequence ID" value="NZ_BMHP01000003.1"/>
</dbReference>
<keyword evidence="3" id="KW-1185">Reference proteome</keyword>
<organism evidence="2 3">
    <name type="scientific">Paenibacillus nasutitermitis</name>
    <dbReference type="NCBI Taxonomy" id="1652958"/>
    <lineage>
        <taxon>Bacteria</taxon>
        <taxon>Bacillati</taxon>
        <taxon>Bacillota</taxon>
        <taxon>Bacilli</taxon>
        <taxon>Bacillales</taxon>
        <taxon>Paenibacillaceae</taxon>
        <taxon>Paenibacillus</taxon>
    </lineage>
</organism>
<comment type="caution">
    <text evidence="2">The sequence shown here is derived from an EMBL/GenBank/DDBJ whole genome shotgun (WGS) entry which is preliminary data.</text>
</comment>
<accession>A0A916ZAT0</accession>
<dbReference type="Proteomes" id="UP000612456">
    <property type="component" value="Unassembled WGS sequence"/>
</dbReference>
<gene>
    <name evidence="2" type="ORF">GCM10010911_47430</name>
</gene>
<evidence type="ECO:0008006" key="4">
    <source>
        <dbReference type="Google" id="ProtNLM"/>
    </source>
</evidence>
<feature type="transmembrane region" description="Helical" evidence="1">
    <location>
        <begin position="110"/>
        <end position="129"/>
    </location>
</feature>
<sequence length="226" mass="25410">MNVIQLGPLLLNFELLIFILSAFTGYLALKYRLSKASVEGNTSDKFFHAFILGFFTWKLSLIIFDPVSVIQYPMSLLYFNGGDRGIAIAISISILFLGIRTRKDGTSIMVNLDVMGVGWLAGSSIYHLLLLTIESAHPMIHILYALLNMTFALLLHSKKEAVGNPIVLNQCLIWYSLGLIGIFFAQQERTFFVLGFTKEQMILFIVFIITLGIDLVLSKQKVKEVH</sequence>
<feature type="transmembrane region" description="Helical" evidence="1">
    <location>
        <begin position="76"/>
        <end position="98"/>
    </location>
</feature>